<sequence>MAPVFLQNVENIHEIVPATQGETLRDPHPPVQLYVDQVFANKDALYAQVAHHSAQQDMASSLWGLHKKAYRTCVCSHAKTTGCQYLVRARATGVPDAYCITELRLQHTCKPGELAPRVGALRYQFREHQLRSSGVESETKSKTAISLVEQQTGVQMTRRSTYRTLNGLSGV</sequence>
<proteinExistence type="predicted"/>
<gene>
    <name evidence="1" type="ORF">B9479_008128</name>
</gene>
<protein>
    <submittedName>
        <fullName evidence="1">Uncharacterized protein</fullName>
    </submittedName>
</protein>
<evidence type="ECO:0000313" key="1">
    <source>
        <dbReference type="EMBL" id="TYJ51307.1"/>
    </source>
</evidence>
<keyword evidence="2" id="KW-1185">Reference proteome</keyword>
<dbReference type="EMBL" id="NIDF01000280">
    <property type="protein sequence ID" value="TYJ51307.1"/>
    <property type="molecule type" value="Genomic_DNA"/>
</dbReference>
<reference evidence="1 2" key="1">
    <citation type="submission" date="2017-05" db="EMBL/GenBank/DDBJ databases">
        <title>The Genome Sequence of Tsuchiyaea wingfieldii DSM 27421.</title>
        <authorList>
            <person name="Cuomo C."/>
            <person name="Passer A."/>
            <person name="Billmyre B."/>
            <person name="Heitman J."/>
        </authorList>
    </citation>
    <scope>NUCLEOTIDE SEQUENCE [LARGE SCALE GENOMIC DNA]</scope>
    <source>
        <strain evidence="1 2">DSM 27421</strain>
    </source>
</reference>
<comment type="caution">
    <text evidence="1">The sequence shown here is derived from an EMBL/GenBank/DDBJ whole genome shotgun (WGS) entry which is preliminary data.</text>
</comment>
<accession>A0A5D3AI98</accession>
<organism evidence="1 2">
    <name type="scientific">Cryptococcus floricola</name>
    <dbReference type="NCBI Taxonomy" id="2591691"/>
    <lineage>
        <taxon>Eukaryota</taxon>
        <taxon>Fungi</taxon>
        <taxon>Dikarya</taxon>
        <taxon>Basidiomycota</taxon>
        <taxon>Agaricomycotina</taxon>
        <taxon>Tremellomycetes</taxon>
        <taxon>Tremellales</taxon>
        <taxon>Cryptococcaceae</taxon>
        <taxon>Cryptococcus</taxon>
    </lineage>
</organism>
<dbReference type="Proteomes" id="UP000322245">
    <property type="component" value="Unassembled WGS sequence"/>
</dbReference>
<dbReference type="AlphaFoldDB" id="A0A5D3AI98"/>
<name>A0A5D3AI98_9TREE</name>
<evidence type="ECO:0000313" key="2">
    <source>
        <dbReference type="Proteomes" id="UP000322245"/>
    </source>
</evidence>